<evidence type="ECO:0000256" key="1">
    <source>
        <dbReference type="SAM" id="MobiDB-lite"/>
    </source>
</evidence>
<reference evidence="2 3" key="1">
    <citation type="submission" date="2024-04" db="EMBL/GenBank/DDBJ databases">
        <title>Tritrichomonas musculus Genome.</title>
        <authorList>
            <person name="Alves-Ferreira E."/>
            <person name="Grigg M."/>
            <person name="Lorenzi H."/>
            <person name="Galac M."/>
        </authorList>
    </citation>
    <scope>NUCLEOTIDE SEQUENCE [LARGE SCALE GENOMIC DNA]</scope>
    <source>
        <strain evidence="2 3">EAF2021</strain>
    </source>
</reference>
<dbReference type="Proteomes" id="UP001470230">
    <property type="component" value="Unassembled WGS sequence"/>
</dbReference>
<accession>A0ABR2ING9</accession>
<evidence type="ECO:0000313" key="2">
    <source>
        <dbReference type="EMBL" id="KAK8865216.1"/>
    </source>
</evidence>
<keyword evidence="3" id="KW-1185">Reference proteome</keyword>
<evidence type="ECO:0000313" key="3">
    <source>
        <dbReference type="Proteomes" id="UP001470230"/>
    </source>
</evidence>
<comment type="caution">
    <text evidence="2">The sequence shown here is derived from an EMBL/GenBank/DDBJ whole genome shotgun (WGS) entry which is preliminary data.</text>
</comment>
<evidence type="ECO:0008006" key="4">
    <source>
        <dbReference type="Google" id="ProtNLM"/>
    </source>
</evidence>
<organism evidence="2 3">
    <name type="scientific">Tritrichomonas musculus</name>
    <dbReference type="NCBI Taxonomy" id="1915356"/>
    <lineage>
        <taxon>Eukaryota</taxon>
        <taxon>Metamonada</taxon>
        <taxon>Parabasalia</taxon>
        <taxon>Tritrichomonadida</taxon>
        <taxon>Tritrichomonadidae</taxon>
        <taxon>Tritrichomonas</taxon>
    </lineage>
</organism>
<proteinExistence type="predicted"/>
<feature type="compositionally biased region" description="Polar residues" evidence="1">
    <location>
        <begin position="30"/>
        <end position="66"/>
    </location>
</feature>
<sequence>MNQLRINKIEYPNESLSLHDEGLTYQTNCPATSTMPNDSLNELPKSNTESLLSEQQTNKPNDSTTKQQKEQLRKQKYNAYMKSYRERKKKELEERLRSITITFNNQLKSYDKDDIQQVLFNCINILINIINTNINKFTKEAINEINQSQSSNDIIQFTNTLISYIDNLIQPA</sequence>
<dbReference type="EMBL" id="JAPFFF010000016">
    <property type="protein sequence ID" value="KAK8865216.1"/>
    <property type="molecule type" value="Genomic_DNA"/>
</dbReference>
<feature type="region of interest" description="Disordered" evidence="1">
    <location>
        <begin position="30"/>
        <end position="77"/>
    </location>
</feature>
<name>A0ABR2ING9_9EUKA</name>
<protein>
    <recommendedName>
        <fullName evidence="4">BZIP domain-containing protein</fullName>
    </recommendedName>
</protein>
<gene>
    <name evidence="2" type="ORF">M9Y10_010754</name>
</gene>